<evidence type="ECO:0000256" key="1">
    <source>
        <dbReference type="ARBA" id="ARBA00038494"/>
    </source>
</evidence>
<reference evidence="4" key="1">
    <citation type="submission" date="2023-07" db="EMBL/GenBank/DDBJ databases">
        <title>Study on multiphase classification of strain Alteromonas salexigens isolated from the Yellow Sea.</title>
        <authorList>
            <person name="Sun L."/>
        </authorList>
    </citation>
    <scope>NUCLEOTIDE SEQUENCE [LARGE SCALE GENOMIC DNA]</scope>
    <source>
        <strain evidence="4">ASW11-19</strain>
    </source>
</reference>
<gene>
    <name evidence="3" type="ORF">OCL06_09425</name>
</gene>
<comment type="caution">
    <text evidence="3">The sequence shown here is derived from an EMBL/GenBank/DDBJ whole genome shotgun (WGS) entry which is preliminary data.</text>
</comment>
<dbReference type="SUPFAM" id="SSF53448">
    <property type="entry name" value="Nucleotide-diphospho-sugar transferases"/>
    <property type="match status" value="1"/>
</dbReference>
<dbReference type="CDD" id="cd02511">
    <property type="entry name" value="Beta4Glucosyltransferase"/>
    <property type="match status" value="1"/>
</dbReference>
<accession>A0ABT2VSH4</accession>
<evidence type="ECO:0000313" key="4">
    <source>
        <dbReference type="Proteomes" id="UP001209257"/>
    </source>
</evidence>
<dbReference type="Proteomes" id="UP001209257">
    <property type="component" value="Unassembled WGS sequence"/>
</dbReference>
<dbReference type="PANTHER" id="PTHR43630">
    <property type="entry name" value="POLY-BETA-1,6-N-ACETYL-D-GLUCOSAMINE SYNTHASE"/>
    <property type="match status" value="1"/>
</dbReference>
<dbReference type="Gene3D" id="3.90.550.10">
    <property type="entry name" value="Spore Coat Polysaccharide Biosynthesis Protein SpsA, Chain A"/>
    <property type="match status" value="1"/>
</dbReference>
<protein>
    <submittedName>
        <fullName evidence="3">Glycosyltransferase family 2 protein</fullName>
    </submittedName>
</protein>
<keyword evidence="4" id="KW-1185">Reference proteome</keyword>
<dbReference type="InterPro" id="IPR001173">
    <property type="entry name" value="Glyco_trans_2-like"/>
</dbReference>
<evidence type="ECO:0000313" key="3">
    <source>
        <dbReference type="EMBL" id="MCU7554819.1"/>
    </source>
</evidence>
<feature type="domain" description="Glycosyltransferase 2-like" evidence="2">
    <location>
        <begin position="13"/>
        <end position="143"/>
    </location>
</feature>
<dbReference type="Pfam" id="PF00535">
    <property type="entry name" value="Glycos_transf_2"/>
    <property type="match status" value="1"/>
</dbReference>
<proteinExistence type="inferred from homology"/>
<sequence>MMNVTEQTKLPVSVFIVAQNEESNITRLMRSLTHFDEVVVVDSGSTDDTPAIARQHGAKVFHQTWLGFAAQKQWAMEQCKNDWVLNLDADEVVTAEMFKAIAEVIKDANVDAVRFNRNDLFLGKMPPKWMKKPNNVRLYRRAKAKFDTTQKVHESARVDGREIHVKASFDHYGYNDIATLVLKFNHYSSLKAKEKYQRGKRGSLIKLSLICAIEFWRKYLLQRHFTFGVRGFILSILNAHYAFLKEAKLLSESKNK</sequence>
<dbReference type="InterPro" id="IPR029044">
    <property type="entry name" value="Nucleotide-diphossugar_trans"/>
</dbReference>
<organism evidence="3 4">
    <name type="scientific">Alteromonas salexigens</name>
    <dbReference type="NCBI Taxonomy" id="2982530"/>
    <lineage>
        <taxon>Bacteria</taxon>
        <taxon>Pseudomonadati</taxon>
        <taxon>Pseudomonadota</taxon>
        <taxon>Gammaproteobacteria</taxon>
        <taxon>Alteromonadales</taxon>
        <taxon>Alteromonadaceae</taxon>
        <taxon>Alteromonas/Salinimonas group</taxon>
        <taxon>Alteromonas</taxon>
    </lineage>
</organism>
<dbReference type="PANTHER" id="PTHR43630:SF2">
    <property type="entry name" value="GLYCOSYLTRANSFERASE"/>
    <property type="match status" value="1"/>
</dbReference>
<evidence type="ECO:0000259" key="2">
    <source>
        <dbReference type="Pfam" id="PF00535"/>
    </source>
</evidence>
<name>A0ABT2VSH4_9ALTE</name>
<dbReference type="RefSeq" id="WP_262993820.1">
    <property type="nucleotide sequence ID" value="NZ_JAOTJC010000007.1"/>
</dbReference>
<dbReference type="EMBL" id="JAOTJC010000007">
    <property type="protein sequence ID" value="MCU7554819.1"/>
    <property type="molecule type" value="Genomic_DNA"/>
</dbReference>
<comment type="similarity">
    <text evidence="1">Belongs to the glycosyltransferase 2 family. WaaE/KdtX subfamily.</text>
</comment>